<reference evidence="2" key="1">
    <citation type="submission" date="2020-01" db="EMBL/GenBank/DDBJ databases">
        <authorList>
            <person name="Meier V. D."/>
            <person name="Meier V D."/>
        </authorList>
    </citation>
    <scope>NUCLEOTIDE SEQUENCE</scope>
    <source>
        <strain evidence="2">HLG_WM_MAG_06</strain>
    </source>
</reference>
<organism evidence="2">
    <name type="scientific">uncultured Sulfurovum sp</name>
    <dbReference type="NCBI Taxonomy" id="269237"/>
    <lineage>
        <taxon>Bacteria</taxon>
        <taxon>Pseudomonadati</taxon>
        <taxon>Campylobacterota</taxon>
        <taxon>Epsilonproteobacteria</taxon>
        <taxon>Campylobacterales</taxon>
        <taxon>Sulfurovaceae</taxon>
        <taxon>Sulfurovum</taxon>
        <taxon>environmental samples</taxon>
    </lineage>
</organism>
<dbReference type="GO" id="GO:0042834">
    <property type="term" value="F:peptidoglycan binding"/>
    <property type="evidence" value="ECO:0007669"/>
    <property type="project" value="InterPro"/>
</dbReference>
<dbReference type="PROSITE" id="PS51724">
    <property type="entry name" value="SPOR"/>
    <property type="match status" value="1"/>
</dbReference>
<dbReference type="PROSITE" id="PS51257">
    <property type="entry name" value="PROKAR_LIPOPROTEIN"/>
    <property type="match status" value="1"/>
</dbReference>
<dbReference type="InterPro" id="IPR036680">
    <property type="entry name" value="SPOR-like_sf"/>
</dbReference>
<sequence length="146" mass="16169">MKKVLLFTSMVVLFVGCETGVKNKEVSNEPVLSGIVDRTDLGTQRLPSVINKSEQKANGTSSNKIFSKSAQPGFYLQMAVFAKNKPTKAFLKPLDSSIFPYIVLNKYNKDYVLIGAYKSYNEAKSKAPSVKARLGKQTFVVQVLRP</sequence>
<gene>
    <name evidence="2" type="ORF">HELGO_WM5279</name>
</gene>
<dbReference type="SUPFAM" id="SSF110997">
    <property type="entry name" value="Sporulation related repeat"/>
    <property type="match status" value="1"/>
</dbReference>
<evidence type="ECO:0000313" key="2">
    <source>
        <dbReference type="EMBL" id="CAA6811218.1"/>
    </source>
</evidence>
<evidence type="ECO:0000259" key="1">
    <source>
        <dbReference type="PROSITE" id="PS51724"/>
    </source>
</evidence>
<dbReference type="EMBL" id="CACVAP010000061">
    <property type="protein sequence ID" value="CAA6811218.1"/>
    <property type="molecule type" value="Genomic_DNA"/>
</dbReference>
<name>A0A6S6SLT9_9BACT</name>
<accession>A0A6S6SLT9</accession>
<dbReference type="AlphaFoldDB" id="A0A6S6SLT9"/>
<proteinExistence type="predicted"/>
<feature type="domain" description="SPOR" evidence="1">
    <location>
        <begin position="68"/>
        <end position="143"/>
    </location>
</feature>
<dbReference type="InterPro" id="IPR007730">
    <property type="entry name" value="SPOR-like_dom"/>
</dbReference>
<protein>
    <recommendedName>
        <fullName evidence="1">SPOR domain-containing protein</fullName>
    </recommendedName>
</protein>